<evidence type="ECO:0000313" key="1">
    <source>
        <dbReference type="EMBL" id="KAK9903418.1"/>
    </source>
</evidence>
<proteinExistence type="predicted"/>
<protein>
    <submittedName>
        <fullName evidence="1">Uncharacterized protein</fullName>
    </submittedName>
</protein>
<gene>
    <name evidence="1" type="ORF">WJX75_005117</name>
</gene>
<dbReference type="Proteomes" id="UP001491310">
    <property type="component" value="Unassembled WGS sequence"/>
</dbReference>
<name>A0ABR2YDV3_9CHLO</name>
<organism evidence="1 2">
    <name type="scientific">Coccomyxa subellipsoidea</name>
    <dbReference type="NCBI Taxonomy" id="248742"/>
    <lineage>
        <taxon>Eukaryota</taxon>
        <taxon>Viridiplantae</taxon>
        <taxon>Chlorophyta</taxon>
        <taxon>core chlorophytes</taxon>
        <taxon>Trebouxiophyceae</taxon>
        <taxon>Trebouxiophyceae incertae sedis</taxon>
        <taxon>Coccomyxaceae</taxon>
        <taxon>Coccomyxa</taxon>
    </lineage>
</organism>
<comment type="caution">
    <text evidence="1">The sequence shown here is derived from an EMBL/GenBank/DDBJ whole genome shotgun (WGS) entry which is preliminary data.</text>
</comment>
<sequence length="631" mass="71199">MTEWQDLPDFLEAKAPEIKDVPEGEWIKRTKRLEEHQCCAMFDSLTAQKCCYCEALKLASEDRSDAMRAMVESQNLQLEACKLLLASRASTPAEEMQRLTKIAQQDNSKEADMLTQCVAILIKAAFKHDGMNNFLRQDLIDEIRMRLRELGSDGMIKHYEGNETPWGRAAQLSWPDLLAGICYLITQPVTVGHLEKSTTINPMLVCSREPWQRRMSRHGVPLSDMETILRIIQCKVITNQKMVDESKTAEHKSSLETLTVQNTFNIYGNYPDNLWNISLLADFARGLTMKLPTGVTFDICKVLTEAIKKADARDDEIMGSRLRWQLCYAILLGGEGRTFQVSKILRIVQKAPAAFDKAASWGVPFEHLAHEKQYWCCMGVFAKYRAAVREDPAILHQMQKVYAGEQQLNQEIRHVRCCCRQKPSAKLQRCSGLIESETLQLEAGRLLSSNQCLVRRRLGSNFWNRWSSSSRGLSGCHGWSADIPSQARAPHMGFGAHQSRCVELSPDTNLANTMHLAKLSGHPMARCKVLEGAVKAADEWDDEVAGSLLRWELCYAILLVGEGRDVSIFKVLSIAKEARAAMEKALSWGNETILMRRDKTYWPCVGVARNLNAAVRDRPGPEDKNKAALHD</sequence>
<reference evidence="1 2" key="1">
    <citation type="journal article" date="2024" name="Nat. Commun.">
        <title>Phylogenomics reveals the evolutionary origins of lichenization in chlorophyte algae.</title>
        <authorList>
            <person name="Puginier C."/>
            <person name="Libourel C."/>
            <person name="Otte J."/>
            <person name="Skaloud P."/>
            <person name="Haon M."/>
            <person name="Grisel S."/>
            <person name="Petersen M."/>
            <person name="Berrin J.G."/>
            <person name="Delaux P.M."/>
            <person name="Dal Grande F."/>
            <person name="Keller J."/>
        </authorList>
    </citation>
    <scope>NUCLEOTIDE SEQUENCE [LARGE SCALE GENOMIC DNA]</scope>
    <source>
        <strain evidence="1 2">SAG 216-7</strain>
    </source>
</reference>
<keyword evidence="2" id="KW-1185">Reference proteome</keyword>
<dbReference type="EMBL" id="JALJOT010000014">
    <property type="protein sequence ID" value="KAK9903418.1"/>
    <property type="molecule type" value="Genomic_DNA"/>
</dbReference>
<accession>A0ABR2YDV3</accession>
<evidence type="ECO:0000313" key="2">
    <source>
        <dbReference type="Proteomes" id="UP001491310"/>
    </source>
</evidence>